<keyword evidence="4" id="KW-0067">ATP-binding</keyword>
<dbReference type="NCBIfam" id="TIGR01494">
    <property type="entry name" value="ATPase_P-type"/>
    <property type="match status" value="3"/>
</dbReference>
<feature type="transmembrane region" description="Helical" evidence="14">
    <location>
        <begin position="1379"/>
        <end position="1406"/>
    </location>
</feature>
<evidence type="ECO:0000256" key="13">
    <source>
        <dbReference type="SAM" id="MobiDB-lite"/>
    </source>
</evidence>
<reference evidence="16 17" key="1">
    <citation type="submission" date="2016-08" db="EMBL/GenBank/DDBJ databases">
        <authorList>
            <consortium name="Pathogen Informatics"/>
        </authorList>
    </citation>
    <scope>NUCLEOTIDE SEQUENCE [LARGE SCALE GENOMIC DNA]</scope>
    <source>
        <strain evidence="16 17">NK65 ny</strain>
    </source>
</reference>
<evidence type="ECO:0000313" key="16">
    <source>
        <dbReference type="EMBL" id="SCM19714.1"/>
    </source>
</evidence>
<dbReference type="InterPro" id="IPR001757">
    <property type="entry name" value="P_typ_ATPase"/>
</dbReference>
<dbReference type="EMBL" id="LT608142">
    <property type="protein sequence ID" value="SCM19714.1"/>
    <property type="molecule type" value="Genomic_DNA"/>
</dbReference>
<dbReference type="SMART" id="SM00831">
    <property type="entry name" value="Cation_ATPase_N"/>
    <property type="match status" value="1"/>
</dbReference>
<protein>
    <recommendedName>
        <fullName evidence="12">P-type sodium-transporting ATPase4</fullName>
        <ecNumber evidence="10">7.2.2.3</ecNumber>
    </recommendedName>
</protein>
<dbReference type="SUPFAM" id="SSF81665">
    <property type="entry name" value="Calcium ATPase, transmembrane domain M"/>
    <property type="match status" value="1"/>
</dbReference>
<feature type="region of interest" description="Disordered" evidence="13">
    <location>
        <begin position="254"/>
        <end position="299"/>
    </location>
</feature>
<dbReference type="PROSITE" id="PS00154">
    <property type="entry name" value="ATPASE_E1_E2"/>
    <property type="match status" value="1"/>
</dbReference>
<comment type="subcellular location">
    <subcellularLocation>
        <location evidence="1">Membrane</location>
        <topology evidence="1">Multi-pass membrane protein</topology>
    </subcellularLocation>
</comment>
<feature type="compositionally biased region" description="Basic and acidic residues" evidence="13">
    <location>
        <begin position="65"/>
        <end position="104"/>
    </location>
</feature>
<dbReference type="InterPro" id="IPR023298">
    <property type="entry name" value="ATPase_P-typ_TM_dom_sf"/>
</dbReference>
<feature type="transmembrane region" description="Helical" evidence="14">
    <location>
        <begin position="1612"/>
        <end position="1633"/>
    </location>
</feature>
<evidence type="ECO:0000256" key="6">
    <source>
        <dbReference type="ARBA" id="ARBA00022989"/>
    </source>
</evidence>
<dbReference type="Gene3D" id="3.40.50.1000">
    <property type="entry name" value="HAD superfamily/HAD-like"/>
    <property type="match status" value="1"/>
</dbReference>
<keyword evidence="8 14" id="KW-0472">Membrane</keyword>
<feature type="region of interest" description="Disordered" evidence="13">
    <location>
        <begin position="1"/>
        <end position="104"/>
    </location>
</feature>
<keyword evidence="9" id="KW-0739">Sodium transport</keyword>
<dbReference type="GO" id="GO:1902600">
    <property type="term" value="P:proton transmembrane transport"/>
    <property type="evidence" value="ECO:0007669"/>
    <property type="project" value="TreeGrafter"/>
</dbReference>
<accession>A0A1C6Y8U3</accession>
<feature type="compositionally biased region" description="Polar residues" evidence="13">
    <location>
        <begin position="33"/>
        <end position="46"/>
    </location>
</feature>
<dbReference type="InterPro" id="IPR023299">
    <property type="entry name" value="ATPase_P-typ_cyto_dom_N"/>
</dbReference>
<dbReference type="SUPFAM" id="SSF56784">
    <property type="entry name" value="HAD-like"/>
    <property type="match status" value="1"/>
</dbReference>
<dbReference type="Gene3D" id="3.40.1110.10">
    <property type="entry name" value="Calcium-transporting ATPase, cytoplasmic domain N"/>
    <property type="match status" value="1"/>
</dbReference>
<dbReference type="PANTHER" id="PTHR43294">
    <property type="entry name" value="SODIUM/POTASSIUM-TRANSPORTING ATPASE SUBUNIT ALPHA"/>
    <property type="match status" value="1"/>
</dbReference>
<feature type="compositionally biased region" description="Low complexity" evidence="13">
    <location>
        <begin position="20"/>
        <end position="32"/>
    </location>
</feature>
<dbReference type="InterPro" id="IPR008250">
    <property type="entry name" value="ATPase_P-typ_transduc_dom_A_sf"/>
</dbReference>
<evidence type="ECO:0000256" key="14">
    <source>
        <dbReference type="SAM" id="Phobius"/>
    </source>
</evidence>
<dbReference type="GO" id="GO:0006883">
    <property type="term" value="P:intracellular sodium ion homeostasis"/>
    <property type="evidence" value="ECO:0007669"/>
    <property type="project" value="TreeGrafter"/>
</dbReference>
<dbReference type="Pfam" id="PF00689">
    <property type="entry name" value="Cation_ATPase_C"/>
    <property type="match status" value="1"/>
</dbReference>
<feature type="transmembrane region" description="Helical" evidence="14">
    <location>
        <begin position="761"/>
        <end position="787"/>
    </location>
</feature>
<feature type="domain" description="Cation-transporting P-type ATPase N-terminal" evidence="15">
    <location>
        <begin position="486"/>
        <end position="561"/>
    </location>
</feature>
<name>A0A1C6Y8U3_PLABE</name>
<dbReference type="Pfam" id="PF00122">
    <property type="entry name" value="E1-E2_ATPase"/>
    <property type="match status" value="1"/>
</dbReference>
<feature type="region of interest" description="Disordered" evidence="13">
    <location>
        <begin position="203"/>
        <end position="236"/>
    </location>
</feature>
<keyword evidence="9" id="KW-0813">Transport</keyword>
<feature type="compositionally biased region" description="Basic and acidic residues" evidence="13">
    <location>
        <begin position="260"/>
        <end position="299"/>
    </location>
</feature>
<dbReference type="PRINTS" id="PR00119">
    <property type="entry name" value="CATATPASE"/>
</dbReference>
<dbReference type="GO" id="GO:0005524">
    <property type="term" value="F:ATP binding"/>
    <property type="evidence" value="ECO:0007669"/>
    <property type="project" value="UniProtKB-KW"/>
</dbReference>
<dbReference type="InterPro" id="IPR018303">
    <property type="entry name" value="ATPase_P-typ_P_site"/>
</dbReference>
<dbReference type="SFLD" id="SFLDF00027">
    <property type="entry name" value="p-type_atpase"/>
    <property type="match status" value="1"/>
</dbReference>
<proteinExistence type="predicted"/>
<keyword evidence="7" id="KW-0915">Sodium</keyword>
<dbReference type="GO" id="GO:0005391">
    <property type="term" value="F:P-type sodium:potassium-exchanging transporter activity"/>
    <property type="evidence" value="ECO:0007669"/>
    <property type="project" value="TreeGrafter"/>
</dbReference>
<evidence type="ECO:0000256" key="7">
    <source>
        <dbReference type="ARBA" id="ARBA00023053"/>
    </source>
</evidence>
<dbReference type="Proteomes" id="UP000516480">
    <property type="component" value="Chromosome 6"/>
</dbReference>
<evidence type="ECO:0000256" key="2">
    <source>
        <dbReference type="ARBA" id="ARBA00022692"/>
    </source>
</evidence>
<evidence type="ECO:0000313" key="17">
    <source>
        <dbReference type="Proteomes" id="UP000516480"/>
    </source>
</evidence>
<dbReference type="Gene3D" id="1.20.1110.10">
    <property type="entry name" value="Calcium-transporting ATPase, transmembrane domain"/>
    <property type="match status" value="2"/>
</dbReference>
<dbReference type="SUPFAM" id="SSF81660">
    <property type="entry name" value="Metal cation-transporting ATPase, ATP-binding domain N"/>
    <property type="match status" value="1"/>
</dbReference>
<dbReference type="GO" id="GO:0016887">
    <property type="term" value="F:ATP hydrolysis activity"/>
    <property type="evidence" value="ECO:0007669"/>
    <property type="project" value="InterPro"/>
</dbReference>
<dbReference type="InterPro" id="IPR006068">
    <property type="entry name" value="ATPase_P-typ_cation-transptr_C"/>
</dbReference>
<evidence type="ECO:0000256" key="10">
    <source>
        <dbReference type="ARBA" id="ARBA00035029"/>
    </source>
</evidence>
<evidence type="ECO:0000256" key="9">
    <source>
        <dbReference type="ARBA" id="ARBA00023201"/>
    </source>
</evidence>
<sequence>MSSEKQSVIPNRANIKGETNNNPNNKTNDALNSPVNNNSTIVENGQNTVVVNKNSVNTNIQNSKIGEKNVDEHSIPQKRRPSERERRSQKVERTQTEKVDAGRRRGEIDKIEKSKTENVDVYRKGEEIDKIEKSKTENVDVYRKGEEIDKIEKSKTENVDVYRKGEEIDKIEKSKTEKEDFLCLVQIPFRFDKNVMSSEKQSVIPNRANIKGETNNNPNNKTNDALNSPVNNNSTIVENGQNTVVVNKNSVNTNIQNSKIGEKNVDEHSIPQKRRPSERERRSQKVERTQTEKVDAGRRRGEIDKIEKSKTENVDVYRKGEEIDKIEKSKTENVDVYRKGEEIDKIEKSKTENVDVYRKGEEIDKIEKSKTENVDVYRKGEEIDKIEKSKTENVDVYRKGEEIDKIEKSKTENVDVYRKGEEIDKIEKSKTENVGDEKKIETIVNKKKDGEETDNKGMLTKVKLEEENQLIESDVEKEKGEGYRNHYASESIEKLCKEFDLADINIGLSFEQVKINRERYGENHIEKDSITPIWLIFLSQYYSPVVMLLLIAAMASLALNEVVEGISIITIVTLNACLATYMEKSSGDAIAKLAEMASPQCTVLRNGQKIIIPSRDVVVGDVVIITAGDSISADLRLIEVIELKTNESLLTGESEDIKKSLVPTDYTTPFCTNLCFATTSVTNGCGKGIVISTGLNTQVGKIASQLKKSSEGSKLTPLQVSLNRLGGLIGLIAIIVLMLIITLAILINYKDPAHADKDPLLVIIIIGVGFAVSSVPEGLPMVVTITLSAGAKDMVRKNANVRKLPAVETLGCCSVICSDKTGTLTEGKMTAINIVTFCKNSKLHDKNELTKTYDFYPTKGFEPSGGIFDSLELTSEIKKKIVLAKNKNISYDSILQNYGNPESKNLNVYKTRSLMLAAYLNSYDTTLSKNLKTGKWEIQGNMSEGPIIVAAAKAGYNIFNNSENNEENYLKKFKRLEDLEITFNSSRKMKVIFYKLIENNKFENINLKNNKTNVAYTHIAFIKGAPDKLIDISTNLLKETQGEIQVSWDKQISDNEKLILTNKNIELSQKALRVLAVCIKPLTDTQIEHLRTYEDADERLEFIKTDEQCGFIPLGYIASFDPPRSGVKEAIQTCRNAQVKVIMITGDQKTTAIAIGKLIGLINNKKSEEDEIKDNEQYDLDNNSNIIRAIECSELHINKNPNEPILSDDELDKFVDNVLIYSRAQPEDKITIVQSLKRKGYLVAMTGDGVNDAPALKAADIGVAMGINGTEVAKGASEMILIDDNFCTVVSAIDVGRTIYSNIQKFVCFLLGTNIGEILYLSVSIITQMPFPLEALQILFLNLMTDGCPAVALSREPPNADNMKTPPRPKKQPIMTKRWWLYGIIPHTIFEAICVLLSLAFSLYICTGSYTLNDIHNSCKTVNIPNSSDPSKFFEYKYFCSTYEYRISPDYIGWITNLNFWDPRENKPVTFWGAAKGKIKNITPTHESIHQDIRIIMQDQCLGNLEEDEYGWCKPSSNVTAQSNNENINGTFNKHFEDISSKGSKRGRTIAFISAVWCEMLRAYTVRSWEPFYKVFNRNMWMHFACSISATMTFLATCIPGITTILNTTCLLWWQYLFGIFWAMINLILDEIIPKVIYRRKYMSIKN</sequence>
<evidence type="ECO:0000256" key="12">
    <source>
        <dbReference type="ARBA" id="ARBA00067200"/>
    </source>
</evidence>
<dbReference type="SUPFAM" id="SSF81653">
    <property type="entry name" value="Calcium ATPase, transduction domain A"/>
    <property type="match status" value="1"/>
</dbReference>
<feature type="compositionally biased region" description="Low complexity" evidence="13">
    <location>
        <begin position="215"/>
        <end position="227"/>
    </location>
</feature>
<dbReference type="GO" id="GO:0030007">
    <property type="term" value="P:intracellular potassium ion homeostasis"/>
    <property type="evidence" value="ECO:0007669"/>
    <property type="project" value="TreeGrafter"/>
</dbReference>
<gene>
    <name evidence="16" type="primary">ATP4</name>
    <name evidence="16" type="ORF">PBNK65NY_000100000</name>
</gene>
<evidence type="ECO:0000259" key="15">
    <source>
        <dbReference type="SMART" id="SM00831"/>
    </source>
</evidence>
<dbReference type="PRINTS" id="PR00121">
    <property type="entry name" value="NAKATPASE"/>
</dbReference>
<dbReference type="VEuPathDB" id="PlasmoDB:PBANKA_0610400"/>
<dbReference type="InterPro" id="IPR044492">
    <property type="entry name" value="P_typ_ATPase_HD_dom"/>
</dbReference>
<evidence type="ECO:0000256" key="3">
    <source>
        <dbReference type="ARBA" id="ARBA00022741"/>
    </source>
</evidence>
<feature type="compositionally biased region" description="Low complexity" evidence="13">
    <location>
        <begin position="47"/>
        <end position="59"/>
    </location>
</feature>
<keyword evidence="6 14" id="KW-1133">Transmembrane helix</keyword>
<feature type="transmembrane region" description="Helical" evidence="14">
    <location>
        <begin position="725"/>
        <end position="749"/>
    </location>
</feature>
<dbReference type="GO" id="GO:1990573">
    <property type="term" value="P:potassium ion import across plasma membrane"/>
    <property type="evidence" value="ECO:0007669"/>
    <property type="project" value="TreeGrafter"/>
</dbReference>
<dbReference type="InterPro" id="IPR023214">
    <property type="entry name" value="HAD_sf"/>
</dbReference>
<feature type="transmembrane region" description="Helical" evidence="14">
    <location>
        <begin position="1584"/>
        <end position="1606"/>
    </location>
</feature>
<dbReference type="InterPro" id="IPR059000">
    <property type="entry name" value="ATPase_P-type_domA"/>
</dbReference>
<dbReference type="FunFam" id="3.40.50.1000:FF:000001">
    <property type="entry name" value="Phospholipid-transporting ATPase IC"/>
    <property type="match status" value="1"/>
</dbReference>
<keyword evidence="5" id="KW-1278">Translocase</keyword>
<evidence type="ECO:0000256" key="1">
    <source>
        <dbReference type="ARBA" id="ARBA00004141"/>
    </source>
</evidence>
<evidence type="ECO:0000256" key="4">
    <source>
        <dbReference type="ARBA" id="ARBA00022840"/>
    </source>
</evidence>
<dbReference type="Pfam" id="PF13246">
    <property type="entry name" value="Cation_ATPase"/>
    <property type="match status" value="1"/>
</dbReference>
<keyword evidence="9" id="KW-0406">Ion transport</keyword>
<dbReference type="PANTHER" id="PTHR43294:SF20">
    <property type="entry name" value="P-TYPE ATPASE"/>
    <property type="match status" value="1"/>
</dbReference>
<organism evidence="16 17">
    <name type="scientific">Plasmodium berghei</name>
    <dbReference type="NCBI Taxonomy" id="5821"/>
    <lineage>
        <taxon>Eukaryota</taxon>
        <taxon>Sar</taxon>
        <taxon>Alveolata</taxon>
        <taxon>Apicomplexa</taxon>
        <taxon>Aconoidasida</taxon>
        <taxon>Haemosporida</taxon>
        <taxon>Plasmodiidae</taxon>
        <taxon>Plasmodium</taxon>
        <taxon>Plasmodium (Vinckeia)</taxon>
    </lineage>
</organism>
<dbReference type="SFLD" id="SFLDG00002">
    <property type="entry name" value="C1.7:_P-type_atpase_like"/>
    <property type="match status" value="1"/>
</dbReference>
<keyword evidence="2 14" id="KW-0812">Transmembrane</keyword>
<dbReference type="Pfam" id="PF00690">
    <property type="entry name" value="Cation_ATPase_N"/>
    <property type="match status" value="1"/>
</dbReference>
<keyword evidence="3" id="KW-0547">Nucleotide-binding</keyword>
<dbReference type="SFLD" id="SFLDS00003">
    <property type="entry name" value="Haloacid_Dehalogenase"/>
    <property type="match status" value="1"/>
</dbReference>
<evidence type="ECO:0000256" key="11">
    <source>
        <dbReference type="ARBA" id="ARBA00049499"/>
    </source>
</evidence>
<evidence type="ECO:0000256" key="8">
    <source>
        <dbReference type="ARBA" id="ARBA00023136"/>
    </source>
</evidence>
<dbReference type="InterPro" id="IPR050510">
    <property type="entry name" value="Cation_transp_ATPase_P-type"/>
</dbReference>
<dbReference type="Gene3D" id="2.70.150.10">
    <property type="entry name" value="Calcium-transporting ATPase, cytoplasmic transduction domain A"/>
    <property type="match status" value="1"/>
</dbReference>
<dbReference type="GO" id="GO:0005886">
    <property type="term" value="C:plasma membrane"/>
    <property type="evidence" value="ECO:0007669"/>
    <property type="project" value="TreeGrafter"/>
</dbReference>
<dbReference type="GO" id="GO:0036376">
    <property type="term" value="P:sodium ion export across plasma membrane"/>
    <property type="evidence" value="ECO:0007669"/>
    <property type="project" value="TreeGrafter"/>
</dbReference>
<dbReference type="EC" id="7.2.2.3" evidence="10"/>
<dbReference type="InterPro" id="IPR036412">
    <property type="entry name" value="HAD-like_sf"/>
</dbReference>
<comment type="catalytic activity">
    <reaction evidence="11">
        <text>Na(+)(in) + ATP + H2O = Na(+)(out) + ADP + phosphate + H(+)</text>
        <dbReference type="Rhea" id="RHEA:14633"/>
        <dbReference type="ChEBI" id="CHEBI:15377"/>
        <dbReference type="ChEBI" id="CHEBI:15378"/>
        <dbReference type="ChEBI" id="CHEBI:29101"/>
        <dbReference type="ChEBI" id="CHEBI:30616"/>
        <dbReference type="ChEBI" id="CHEBI:43474"/>
        <dbReference type="ChEBI" id="CHEBI:456216"/>
        <dbReference type="EC" id="7.2.2.3"/>
    </reaction>
    <physiologicalReaction direction="left-to-right" evidence="11">
        <dbReference type="Rhea" id="RHEA:14634"/>
    </physiologicalReaction>
</comment>
<evidence type="ECO:0000256" key="5">
    <source>
        <dbReference type="ARBA" id="ARBA00022967"/>
    </source>
</evidence>
<dbReference type="InterPro" id="IPR004014">
    <property type="entry name" value="ATPase_P-typ_cation-transptr_N"/>
</dbReference>